<dbReference type="PROSITE" id="PS50835">
    <property type="entry name" value="IG_LIKE"/>
    <property type="match status" value="3"/>
</dbReference>
<keyword evidence="5" id="KW-1185">Reference proteome</keyword>
<accession>A0A8B6HB01</accession>
<dbReference type="SMART" id="SM00408">
    <property type="entry name" value="IGc2"/>
    <property type="match status" value="3"/>
</dbReference>
<dbReference type="PANTHER" id="PTHR45080:SF8">
    <property type="entry name" value="IG-LIKE DOMAIN-CONTAINING PROTEIN"/>
    <property type="match status" value="1"/>
</dbReference>
<keyword evidence="2" id="KW-1015">Disulfide bond</keyword>
<dbReference type="InterPro" id="IPR007110">
    <property type="entry name" value="Ig-like_dom"/>
</dbReference>
<dbReference type="GO" id="GO:0007156">
    <property type="term" value="P:homophilic cell adhesion via plasma membrane adhesion molecules"/>
    <property type="evidence" value="ECO:0007669"/>
    <property type="project" value="TreeGrafter"/>
</dbReference>
<dbReference type="SUPFAM" id="SSF48726">
    <property type="entry name" value="Immunoglobulin"/>
    <property type="match status" value="3"/>
</dbReference>
<dbReference type="InterPro" id="IPR013151">
    <property type="entry name" value="Immunoglobulin_dom"/>
</dbReference>
<dbReference type="Proteomes" id="UP000596742">
    <property type="component" value="Unassembled WGS sequence"/>
</dbReference>
<dbReference type="AlphaFoldDB" id="A0A8B6HB01"/>
<dbReference type="InterPro" id="IPR036179">
    <property type="entry name" value="Ig-like_dom_sf"/>
</dbReference>
<dbReference type="Pfam" id="PF00047">
    <property type="entry name" value="ig"/>
    <property type="match status" value="1"/>
</dbReference>
<feature type="domain" description="Ig-like" evidence="3">
    <location>
        <begin position="2"/>
        <end position="96"/>
    </location>
</feature>
<dbReference type="OrthoDB" id="6250964at2759"/>
<keyword evidence="1" id="KW-0732">Signal</keyword>
<dbReference type="Pfam" id="PF13927">
    <property type="entry name" value="Ig_3"/>
    <property type="match status" value="2"/>
</dbReference>
<reference evidence="4" key="1">
    <citation type="submission" date="2018-11" db="EMBL/GenBank/DDBJ databases">
        <authorList>
            <person name="Alioto T."/>
            <person name="Alioto T."/>
        </authorList>
    </citation>
    <scope>NUCLEOTIDE SEQUENCE</scope>
</reference>
<comment type="caution">
    <text evidence="4">The sequence shown here is derived from an EMBL/GenBank/DDBJ whole genome shotgun (WGS) entry which is preliminary data.</text>
</comment>
<dbReference type="InterPro" id="IPR003599">
    <property type="entry name" value="Ig_sub"/>
</dbReference>
<dbReference type="GO" id="GO:0005886">
    <property type="term" value="C:plasma membrane"/>
    <property type="evidence" value="ECO:0007669"/>
    <property type="project" value="TreeGrafter"/>
</dbReference>
<dbReference type="Gene3D" id="2.60.40.10">
    <property type="entry name" value="Immunoglobulins"/>
    <property type="match status" value="3"/>
</dbReference>
<feature type="non-terminal residue" evidence="4">
    <location>
        <position position="334"/>
    </location>
</feature>
<evidence type="ECO:0000313" key="5">
    <source>
        <dbReference type="Proteomes" id="UP000596742"/>
    </source>
</evidence>
<name>A0A8B6HB01_MYTGA</name>
<dbReference type="GO" id="GO:0050808">
    <property type="term" value="P:synapse organization"/>
    <property type="evidence" value="ECO:0007669"/>
    <property type="project" value="TreeGrafter"/>
</dbReference>
<organism evidence="4 5">
    <name type="scientific">Mytilus galloprovincialis</name>
    <name type="common">Mediterranean mussel</name>
    <dbReference type="NCBI Taxonomy" id="29158"/>
    <lineage>
        <taxon>Eukaryota</taxon>
        <taxon>Metazoa</taxon>
        <taxon>Spiralia</taxon>
        <taxon>Lophotrochozoa</taxon>
        <taxon>Mollusca</taxon>
        <taxon>Bivalvia</taxon>
        <taxon>Autobranchia</taxon>
        <taxon>Pteriomorphia</taxon>
        <taxon>Mytilida</taxon>
        <taxon>Mytiloidea</taxon>
        <taxon>Mytilidae</taxon>
        <taxon>Mytilinae</taxon>
        <taxon>Mytilus</taxon>
    </lineage>
</organism>
<dbReference type="GO" id="GO:0030424">
    <property type="term" value="C:axon"/>
    <property type="evidence" value="ECO:0007669"/>
    <property type="project" value="TreeGrafter"/>
</dbReference>
<evidence type="ECO:0000259" key="3">
    <source>
        <dbReference type="PROSITE" id="PS50835"/>
    </source>
</evidence>
<sequence length="334" mass="36109">IPSVYVDATDRIVEYGLNVTLNCNVTSFPIHSYVYWQRISNGTTTNITSSQAGIHGVSNMLPSLTILMIKSADSGLYTCFALNIVGTGYSDVVNLTVIGDIPHVAVGPTIRRVEYGCNVTLDSNVTSFPLHVSIYWQRISNGTTTNITTSSSTTPHDTSLHSALTILKADFTDSGLYTCYAVNIVGTAKSDPVDLIVLGGIPTVEVTSGTVDILYGHNHTMFCKIVSVYELTTVYWQKMFNGTIENITSDNHGIAGATISRPSLTIVKANPSHSGQYACCAVNIAGTGQSNFINVTVFGEENYPIVDIDFNQLIVHYGDSFTIESSVQTNSEFR</sequence>
<dbReference type="InterPro" id="IPR013783">
    <property type="entry name" value="Ig-like_fold"/>
</dbReference>
<dbReference type="SMART" id="SM00409">
    <property type="entry name" value="IG"/>
    <property type="match status" value="3"/>
</dbReference>
<dbReference type="GO" id="GO:0043025">
    <property type="term" value="C:neuronal cell body"/>
    <property type="evidence" value="ECO:0007669"/>
    <property type="project" value="TreeGrafter"/>
</dbReference>
<dbReference type="EMBL" id="UYJE01009749">
    <property type="protein sequence ID" value="VDI76426.1"/>
    <property type="molecule type" value="Genomic_DNA"/>
</dbReference>
<feature type="domain" description="Ig-like" evidence="3">
    <location>
        <begin position="202"/>
        <end position="296"/>
    </location>
</feature>
<evidence type="ECO:0000256" key="1">
    <source>
        <dbReference type="ARBA" id="ARBA00022729"/>
    </source>
</evidence>
<proteinExistence type="predicted"/>
<dbReference type="PANTHER" id="PTHR45080">
    <property type="entry name" value="CONTACTIN 5"/>
    <property type="match status" value="1"/>
</dbReference>
<gene>
    <name evidence="4" type="ORF">MGAL_10B050330</name>
</gene>
<dbReference type="InterPro" id="IPR003598">
    <property type="entry name" value="Ig_sub2"/>
</dbReference>
<dbReference type="GO" id="GO:0008046">
    <property type="term" value="F:axon guidance receptor activity"/>
    <property type="evidence" value="ECO:0007669"/>
    <property type="project" value="TreeGrafter"/>
</dbReference>
<protein>
    <recommendedName>
        <fullName evidence="3">Ig-like domain-containing protein</fullName>
    </recommendedName>
</protein>
<dbReference type="InterPro" id="IPR050958">
    <property type="entry name" value="Cell_Adh-Cytoskel_Orgn"/>
</dbReference>
<evidence type="ECO:0000256" key="2">
    <source>
        <dbReference type="ARBA" id="ARBA00023157"/>
    </source>
</evidence>
<feature type="domain" description="Ig-like" evidence="3">
    <location>
        <begin position="102"/>
        <end position="196"/>
    </location>
</feature>
<evidence type="ECO:0000313" key="4">
    <source>
        <dbReference type="EMBL" id="VDI76426.1"/>
    </source>
</evidence>